<dbReference type="AlphaFoldDB" id="A0A848M0E3"/>
<protein>
    <submittedName>
        <fullName evidence="1">Uncharacterized protein</fullName>
    </submittedName>
</protein>
<accession>A0A848M0E3</accession>
<dbReference type="Proteomes" id="UP000518300">
    <property type="component" value="Unassembled WGS sequence"/>
</dbReference>
<feature type="non-terminal residue" evidence="1">
    <location>
        <position position="178"/>
    </location>
</feature>
<name>A0A848M0E3_9BACT</name>
<sequence>MSLCIAGWSVTLEVADADLRGTLRRMFSRFVVPAVPEGGEVARLEVIAPEVPRPTPTLREIPLARRAPDGTLRLEGEDYSATLAPEGARATVVGQGRFPVETVLKVMLAGALARRGGLLVHGVAVAHHGRAALFVGHSGAGKSTLGSLWTGAGGALLSDELVAVWPEATGWRAAGTPW</sequence>
<gene>
    <name evidence="1" type="ORF">HG543_51485</name>
</gene>
<comment type="caution">
    <text evidence="1">The sequence shown here is derived from an EMBL/GenBank/DDBJ whole genome shotgun (WGS) entry which is preliminary data.</text>
</comment>
<organism evidence="1 2">
    <name type="scientific">Pyxidicoccus fallax</name>
    <dbReference type="NCBI Taxonomy" id="394095"/>
    <lineage>
        <taxon>Bacteria</taxon>
        <taxon>Pseudomonadati</taxon>
        <taxon>Myxococcota</taxon>
        <taxon>Myxococcia</taxon>
        <taxon>Myxococcales</taxon>
        <taxon>Cystobacterineae</taxon>
        <taxon>Myxococcaceae</taxon>
        <taxon>Pyxidicoccus</taxon>
    </lineage>
</organism>
<proteinExistence type="predicted"/>
<keyword evidence="2" id="KW-1185">Reference proteome</keyword>
<dbReference type="Gene3D" id="3.40.50.300">
    <property type="entry name" value="P-loop containing nucleotide triphosphate hydrolases"/>
    <property type="match status" value="1"/>
</dbReference>
<evidence type="ECO:0000313" key="2">
    <source>
        <dbReference type="Proteomes" id="UP000518300"/>
    </source>
</evidence>
<reference evidence="1 2" key="1">
    <citation type="submission" date="2020-04" db="EMBL/GenBank/DDBJ databases">
        <title>Draft genome of Pyxidicoccus fallax type strain.</title>
        <authorList>
            <person name="Whitworth D.E."/>
        </authorList>
    </citation>
    <scope>NUCLEOTIDE SEQUENCE [LARGE SCALE GENOMIC DNA]</scope>
    <source>
        <strain evidence="1 2">DSM 14698</strain>
    </source>
</reference>
<evidence type="ECO:0000313" key="1">
    <source>
        <dbReference type="EMBL" id="NMO23232.1"/>
    </source>
</evidence>
<dbReference type="InterPro" id="IPR027417">
    <property type="entry name" value="P-loop_NTPase"/>
</dbReference>
<dbReference type="SUPFAM" id="SSF53795">
    <property type="entry name" value="PEP carboxykinase-like"/>
    <property type="match status" value="1"/>
</dbReference>
<dbReference type="EMBL" id="JABBJJ010000559">
    <property type="protein sequence ID" value="NMO23232.1"/>
    <property type="molecule type" value="Genomic_DNA"/>
</dbReference>